<proteinExistence type="predicted"/>
<organism evidence="2 3">
    <name type="scientific">Azospirillum argentinense</name>
    <dbReference type="NCBI Taxonomy" id="2970906"/>
    <lineage>
        <taxon>Bacteria</taxon>
        <taxon>Pseudomonadati</taxon>
        <taxon>Pseudomonadota</taxon>
        <taxon>Alphaproteobacteria</taxon>
        <taxon>Rhodospirillales</taxon>
        <taxon>Azospirillaceae</taxon>
        <taxon>Azospirillum</taxon>
    </lineage>
</organism>
<evidence type="ECO:0000313" key="2">
    <source>
        <dbReference type="EMBL" id="KAA1052480.1"/>
    </source>
</evidence>
<dbReference type="EMBL" id="VEWN01000027">
    <property type="protein sequence ID" value="KAA1052480.1"/>
    <property type="molecule type" value="Genomic_DNA"/>
</dbReference>
<gene>
    <name evidence="2" type="ORF">FH063_004257</name>
</gene>
<dbReference type="RefSeq" id="WP_149651744.1">
    <property type="nucleotide sequence ID" value="NZ_VEWN01000027.1"/>
</dbReference>
<keyword evidence="1" id="KW-0472">Membrane</keyword>
<dbReference type="AlphaFoldDB" id="A0A5B0KLU8"/>
<protein>
    <submittedName>
        <fullName evidence="2">Uncharacterized protein</fullName>
    </submittedName>
</protein>
<comment type="caution">
    <text evidence="2">The sequence shown here is derived from an EMBL/GenBank/DDBJ whole genome shotgun (WGS) entry which is preliminary data.</text>
</comment>
<feature type="transmembrane region" description="Helical" evidence="1">
    <location>
        <begin position="130"/>
        <end position="154"/>
    </location>
</feature>
<keyword evidence="1" id="KW-0812">Transmembrane</keyword>
<keyword evidence="1" id="KW-1133">Transmembrane helix</keyword>
<dbReference type="Proteomes" id="UP000325333">
    <property type="component" value="Unassembled WGS sequence"/>
</dbReference>
<accession>A0A5B0KLU8</accession>
<reference evidence="2 3" key="1">
    <citation type="submission" date="2019-07" db="EMBL/GenBank/DDBJ databases">
        <title>Genome sequencing of the stress-tolerant strain Azospirillum brasilense Az19.</title>
        <authorList>
            <person name="Maroniche G.A."/>
            <person name="Garcia J.E."/>
            <person name="Pagnussat L."/>
            <person name="Amenta M."/>
            <person name="Creus C.M."/>
        </authorList>
    </citation>
    <scope>NUCLEOTIDE SEQUENCE [LARGE SCALE GENOMIC DNA]</scope>
    <source>
        <strain evidence="2 3">Az19</strain>
    </source>
</reference>
<evidence type="ECO:0000256" key="1">
    <source>
        <dbReference type="SAM" id="Phobius"/>
    </source>
</evidence>
<name>A0A5B0KLU8_9PROT</name>
<sequence length="185" mass="19599">MDTPNRKAADALFRKHAESWARDAKNVGTLVGTIKKDEIAKDNDELFMLLASRTSDPQAAFGTPEDRFGAAVNPAMLSRGPSFIEVGKRVFRRIAKAFYEFLCLGEGEDKDLRDRLKAALLARDASATALIAGGLVALLGLSASVAAVAAALLLRVVLVPAGKELCQVYKECIDQAVAPAPGTAG</sequence>
<evidence type="ECO:0000313" key="3">
    <source>
        <dbReference type="Proteomes" id="UP000325333"/>
    </source>
</evidence>